<proteinExistence type="predicted"/>
<gene>
    <name evidence="2" type="ORF">JRO89_XS13G0088400</name>
</gene>
<dbReference type="PANTHER" id="PTHR38224">
    <property type="entry name" value="PHLOEM SPECIFIC PROTEIN"/>
    <property type="match status" value="1"/>
</dbReference>
<organism evidence="2 3">
    <name type="scientific">Xanthoceras sorbifolium</name>
    <dbReference type="NCBI Taxonomy" id="99658"/>
    <lineage>
        <taxon>Eukaryota</taxon>
        <taxon>Viridiplantae</taxon>
        <taxon>Streptophyta</taxon>
        <taxon>Embryophyta</taxon>
        <taxon>Tracheophyta</taxon>
        <taxon>Spermatophyta</taxon>
        <taxon>Magnoliopsida</taxon>
        <taxon>eudicotyledons</taxon>
        <taxon>Gunneridae</taxon>
        <taxon>Pentapetalae</taxon>
        <taxon>rosids</taxon>
        <taxon>malvids</taxon>
        <taxon>Sapindales</taxon>
        <taxon>Sapindaceae</taxon>
        <taxon>Xanthoceroideae</taxon>
        <taxon>Xanthoceras</taxon>
    </lineage>
</organism>
<reference evidence="2 3" key="1">
    <citation type="submission" date="2021-02" db="EMBL/GenBank/DDBJ databases">
        <title>Plant Genome Project.</title>
        <authorList>
            <person name="Zhang R.-G."/>
        </authorList>
    </citation>
    <scope>NUCLEOTIDE SEQUENCE [LARGE SCALE GENOMIC DNA]</scope>
    <source>
        <tissue evidence="2">Leaves</tissue>
    </source>
</reference>
<keyword evidence="3" id="KW-1185">Reference proteome</keyword>
<evidence type="ECO:0000313" key="2">
    <source>
        <dbReference type="EMBL" id="KAH7549831.1"/>
    </source>
</evidence>
<comment type="caution">
    <text evidence="2">The sequence shown here is derived from an EMBL/GenBank/DDBJ whole genome shotgun (WGS) entry which is preliminary data.</text>
</comment>
<name>A0ABQ8H7E6_9ROSI</name>
<feature type="compositionally biased region" description="Basic and acidic residues" evidence="1">
    <location>
        <begin position="131"/>
        <end position="143"/>
    </location>
</feature>
<protein>
    <submittedName>
        <fullName evidence="2">Uncharacterized protein</fullName>
    </submittedName>
</protein>
<evidence type="ECO:0000256" key="1">
    <source>
        <dbReference type="SAM" id="MobiDB-lite"/>
    </source>
</evidence>
<dbReference type="PANTHER" id="PTHR38224:SF1">
    <property type="entry name" value="PHLOEM SPECIFIC PROTEIN"/>
    <property type="match status" value="1"/>
</dbReference>
<dbReference type="Proteomes" id="UP000827721">
    <property type="component" value="Unassembled WGS sequence"/>
</dbReference>
<evidence type="ECO:0000313" key="3">
    <source>
        <dbReference type="Proteomes" id="UP000827721"/>
    </source>
</evidence>
<feature type="region of interest" description="Disordered" evidence="1">
    <location>
        <begin position="110"/>
        <end position="143"/>
    </location>
</feature>
<dbReference type="EMBL" id="JAFEMO010000013">
    <property type="protein sequence ID" value="KAH7549831.1"/>
    <property type="molecule type" value="Genomic_DNA"/>
</dbReference>
<accession>A0ABQ8H7E6</accession>
<sequence length="176" mass="20744">MIQSFNYLDGAADTKIDRDGLSSFLKASNSLLKCGVDELLLVIDKRWQLRLKMQRSYDYPPRKQYGWDTTSHDYHSHIAEIERMPSVLNEVPHYPNVHKVFKNKYTYGEENETQQEQPQKKTSPKSRKKVQMSEHVEIVESKSEVQDKNVDVQADGFIKQKHKGFELCKWKTFRLH</sequence>